<dbReference type="Gene3D" id="3.40.630.10">
    <property type="entry name" value="Zn peptidases"/>
    <property type="match status" value="2"/>
</dbReference>
<feature type="domain" description="Peptidase M20 dimerisation" evidence="1">
    <location>
        <begin position="210"/>
        <end position="270"/>
    </location>
</feature>
<dbReference type="PIRSF" id="PIRSF016599">
    <property type="entry name" value="Xaa-His_dipept"/>
    <property type="match status" value="1"/>
</dbReference>
<keyword evidence="2" id="KW-0378">Hydrolase</keyword>
<dbReference type="InterPro" id="IPR002933">
    <property type="entry name" value="Peptidase_M20"/>
</dbReference>
<evidence type="ECO:0000259" key="1">
    <source>
        <dbReference type="Pfam" id="PF07687"/>
    </source>
</evidence>
<dbReference type="GO" id="GO:0016805">
    <property type="term" value="F:dipeptidase activity"/>
    <property type="evidence" value="ECO:0007669"/>
    <property type="project" value="UniProtKB-KW"/>
</dbReference>
<dbReference type="SUPFAM" id="SSF53187">
    <property type="entry name" value="Zn-dependent exopeptidases"/>
    <property type="match status" value="1"/>
</dbReference>
<dbReference type="Pfam" id="PF07687">
    <property type="entry name" value="M20_dimer"/>
    <property type="match status" value="1"/>
</dbReference>
<dbReference type="InterPro" id="IPR011650">
    <property type="entry name" value="Peptidase_M20_dimer"/>
</dbReference>
<proteinExistence type="predicted"/>
<sequence length="486" mass="54587">MYTSIQELTKYRIFHYFSEVSRIPRCSGKEQQMSDYLVSFAHKHRLQVIQDEAKNVIIKKPATFGYEFAPTVIIHGNMDMVCEKNRDNPHDFNKDPLELRIEGDMLYATDTSLGADSGVAIAYALALLDSKHIPHPNLEVMLTTEEKTTMNGAKRIDPALLNGSILISIDAEEEGTLLVSSAGGVIAEFTIPIMYDKRQPDTVLYDIHIGGLKGGHSGGSIVKGRGNANILLGRVLQHCAEHFDYQLVHLRGGAKANTIPREAEATIAIERKHIPLIHSFIFKWDETLKKELDMADPEVYVQCTSSMRKGNNVFSQETMTKVITALTFMPNSVQSMSTEVPGLVQSSNNLGTMRTNSDHIMLKNEIRSSVYSLQEHISQQMKVLARLLQSRVIFHSEYPAWPYHPTSNIRSLCKKIYKETYNEEVTFVSTHAGIECGILVKKMDVDAVCIGPDIHNIDTPSEHLSISSTLKTWEYLLTILKEMNTM</sequence>
<evidence type="ECO:0000313" key="3">
    <source>
        <dbReference type="Proteomes" id="UP000823485"/>
    </source>
</evidence>
<dbReference type="InterPro" id="IPR001160">
    <property type="entry name" value="Peptidase_M20C"/>
</dbReference>
<keyword evidence="3" id="KW-1185">Reference proteome</keyword>
<keyword evidence="2" id="KW-0645">Protease</keyword>
<dbReference type="EMBL" id="JAFBFH010000004">
    <property type="protein sequence ID" value="MBM7713931.1"/>
    <property type="molecule type" value="Genomic_DNA"/>
</dbReference>
<name>A0ABS2R2R8_9BACI</name>
<dbReference type="Pfam" id="PF01546">
    <property type="entry name" value="Peptidase_M20"/>
    <property type="match status" value="1"/>
</dbReference>
<evidence type="ECO:0000313" key="2">
    <source>
        <dbReference type="EMBL" id="MBM7713931.1"/>
    </source>
</evidence>
<accession>A0ABS2R2R8</accession>
<protein>
    <submittedName>
        <fullName evidence="2">Dipeptidase D</fullName>
        <ecNumber evidence="2">3.4.13.-</ecNumber>
    </submittedName>
</protein>
<dbReference type="RefSeq" id="WP_077111050.1">
    <property type="nucleotide sequence ID" value="NZ_JAFBFH010000004.1"/>
</dbReference>
<dbReference type="PANTHER" id="PTHR43501:SF1">
    <property type="entry name" value="CYTOSOL NON-SPECIFIC DIPEPTIDASE"/>
    <property type="match status" value="1"/>
</dbReference>
<dbReference type="NCBIfam" id="TIGR01893">
    <property type="entry name" value="aa-his-dipept"/>
    <property type="match status" value="1"/>
</dbReference>
<dbReference type="PRINTS" id="PR00934">
    <property type="entry name" value="XHISDIPTASE"/>
</dbReference>
<dbReference type="PANTHER" id="PTHR43501">
    <property type="entry name" value="CYTOSOL NON-SPECIFIC DIPEPTIDASE"/>
    <property type="match status" value="1"/>
</dbReference>
<gene>
    <name evidence="2" type="ORF">JOC94_000901</name>
</gene>
<reference evidence="2 3" key="1">
    <citation type="submission" date="2021-01" db="EMBL/GenBank/DDBJ databases">
        <title>Genomic Encyclopedia of Type Strains, Phase IV (KMG-IV): sequencing the most valuable type-strain genomes for metagenomic binning, comparative biology and taxonomic classification.</title>
        <authorList>
            <person name="Goeker M."/>
        </authorList>
    </citation>
    <scope>NUCLEOTIDE SEQUENCE [LARGE SCALE GENOMIC DNA]</scope>
    <source>
        <strain evidence="2 3">DSM 105453</strain>
    </source>
</reference>
<keyword evidence="2" id="KW-0224">Dipeptidase</keyword>
<organism evidence="2 3">
    <name type="scientific">Siminovitchia thermophila</name>
    <dbReference type="NCBI Taxonomy" id="1245522"/>
    <lineage>
        <taxon>Bacteria</taxon>
        <taxon>Bacillati</taxon>
        <taxon>Bacillota</taxon>
        <taxon>Bacilli</taxon>
        <taxon>Bacillales</taxon>
        <taxon>Bacillaceae</taxon>
        <taxon>Siminovitchia</taxon>
    </lineage>
</organism>
<comment type="caution">
    <text evidence="2">The sequence shown here is derived from an EMBL/GenBank/DDBJ whole genome shotgun (WGS) entry which is preliminary data.</text>
</comment>
<dbReference type="Proteomes" id="UP000823485">
    <property type="component" value="Unassembled WGS sequence"/>
</dbReference>
<dbReference type="EC" id="3.4.13.-" evidence="2"/>